<dbReference type="InterPro" id="IPR039445">
    <property type="entry name" value="DauR-like_HTH"/>
</dbReference>
<dbReference type="Pfam" id="PF13309">
    <property type="entry name" value="HTH_22"/>
    <property type="match status" value="1"/>
</dbReference>
<sequence length="221" mass="25008">MTIDMKETISPYFLALRPVLIQIGETFGPDCEVVLHDFNHPKSSVVMVVNGEVTGRHVGQTFNDLMSIIQSPYLKNDCLNNYIKHSKDGKLLKCSTSLLRNQSGEVVGAICINYDLSRHMQIKKQMDDFCRGIDLEAKEESADLLGEGVSDILRQILDRTISDAGIPVSAMSRQDKMDIVRFLDEKEVFSIKGSVEELAKQLAVSRYTIYNYLDEVRNRKE</sequence>
<organism evidence="3 4">
    <name type="scientific">Enterocloster lavalensis</name>
    <dbReference type="NCBI Taxonomy" id="460384"/>
    <lineage>
        <taxon>Bacteria</taxon>
        <taxon>Bacillati</taxon>
        <taxon>Bacillota</taxon>
        <taxon>Clostridia</taxon>
        <taxon>Lachnospirales</taxon>
        <taxon>Lachnospiraceae</taxon>
        <taxon>Enterocloster</taxon>
    </lineage>
</organism>
<dbReference type="Pfam" id="PF08348">
    <property type="entry name" value="PAS_6"/>
    <property type="match status" value="1"/>
</dbReference>
<dbReference type="PANTHER" id="PTHR35568">
    <property type="entry name" value="TRANSCRIPTIONAL REGULATOR DAUR"/>
    <property type="match status" value="1"/>
</dbReference>
<feature type="domain" description="Transcriptional regulator DauR-like HTH" evidence="2">
    <location>
        <begin position="153"/>
        <end position="214"/>
    </location>
</feature>
<dbReference type="InterPro" id="IPR013559">
    <property type="entry name" value="YheO"/>
</dbReference>
<name>A0A1I0IHY5_9FIRM</name>
<accession>A0A1I0IHY5</accession>
<proteinExistence type="predicted"/>
<evidence type="ECO:0000259" key="1">
    <source>
        <dbReference type="Pfam" id="PF08348"/>
    </source>
</evidence>
<protein>
    <submittedName>
        <fullName evidence="3">Predicted transcriptional regulator YheO, contains PAS and DNA-binding HTH domains</fullName>
    </submittedName>
</protein>
<evidence type="ECO:0000313" key="3">
    <source>
        <dbReference type="EMBL" id="SET96619.1"/>
    </source>
</evidence>
<keyword evidence="4" id="KW-1185">Reference proteome</keyword>
<dbReference type="GO" id="GO:0003677">
    <property type="term" value="F:DNA binding"/>
    <property type="evidence" value="ECO:0007669"/>
    <property type="project" value="UniProtKB-KW"/>
</dbReference>
<reference evidence="4" key="1">
    <citation type="submission" date="2016-10" db="EMBL/GenBank/DDBJ databases">
        <authorList>
            <person name="Varghese N."/>
            <person name="Submissions S."/>
        </authorList>
    </citation>
    <scope>NUCLEOTIDE SEQUENCE [LARGE SCALE GENOMIC DNA]</scope>
    <source>
        <strain evidence="4">NLAE-zl-G277</strain>
    </source>
</reference>
<dbReference type="PANTHER" id="PTHR35568:SF1">
    <property type="entry name" value="TRANSCRIPTIONAL REGULATOR DAUR"/>
    <property type="match status" value="1"/>
</dbReference>
<dbReference type="RefSeq" id="WP_092367205.1">
    <property type="nucleotide sequence ID" value="NZ_CATZMQ010000003.1"/>
</dbReference>
<keyword evidence="3" id="KW-0238">DNA-binding</keyword>
<dbReference type="InterPro" id="IPR039446">
    <property type="entry name" value="DauR-like"/>
</dbReference>
<dbReference type="Proteomes" id="UP000198508">
    <property type="component" value="Unassembled WGS sequence"/>
</dbReference>
<dbReference type="STRING" id="460384.SAMN05216313_121107"/>
<gene>
    <name evidence="3" type="ORF">SAMN05216313_121107</name>
</gene>
<feature type="domain" description="YheO-like" evidence="1">
    <location>
        <begin position="16"/>
        <end position="124"/>
    </location>
</feature>
<dbReference type="EMBL" id="FOIM01000021">
    <property type="protein sequence ID" value="SET96619.1"/>
    <property type="molecule type" value="Genomic_DNA"/>
</dbReference>
<evidence type="ECO:0000313" key="4">
    <source>
        <dbReference type="Proteomes" id="UP000198508"/>
    </source>
</evidence>
<dbReference type="AlphaFoldDB" id="A0A1I0IHY5"/>
<evidence type="ECO:0000259" key="2">
    <source>
        <dbReference type="Pfam" id="PF13309"/>
    </source>
</evidence>